<organism evidence="2 3">
    <name type="scientific">Bacteroides ovatus</name>
    <dbReference type="NCBI Taxonomy" id="28116"/>
    <lineage>
        <taxon>Bacteria</taxon>
        <taxon>Pseudomonadati</taxon>
        <taxon>Bacteroidota</taxon>
        <taxon>Bacteroidia</taxon>
        <taxon>Bacteroidales</taxon>
        <taxon>Bacteroidaceae</taxon>
        <taxon>Bacteroides</taxon>
    </lineage>
</organism>
<feature type="signal peptide" evidence="1">
    <location>
        <begin position="1"/>
        <end position="18"/>
    </location>
</feature>
<protein>
    <recommendedName>
        <fullName evidence="4">Fimbrillin family protein</fullName>
    </recommendedName>
</protein>
<feature type="chain" id="PRO_5030133553" description="Fimbrillin family protein" evidence="1">
    <location>
        <begin position="19"/>
        <end position="60"/>
    </location>
</feature>
<gene>
    <name evidence="2" type="ORF">F3B85_15915</name>
</gene>
<sequence>MRHLKLTYNLLVALIAIAGFSGCSQDEFVEEQEMQPQIEAQLMLSISLPQIGTRAINEET</sequence>
<proteinExistence type="predicted"/>
<keyword evidence="1" id="KW-0732">Signal</keyword>
<evidence type="ECO:0000313" key="3">
    <source>
        <dbReference type="Proteomes" id="UP000478493"/>
    </source>
</evidence>
<comment type="caution">
    <text evidence="2">The sequence shown here is derived from an EMBL/GenBank/DDBJ whole genome shotgun (WGS) entry which is preliminary data.</text>
</comment>
<dbReference type="RefSeq" id="WP_004304561.1">
    <property type="nucleotide sequence ID" value="NZ_CABKQC010000004.1"/>
</dbReference>
<dbReference type="Proteomes" id="UP000478493">
    <property type="component" value="Unassembled WGS sequence"/>
</dbReference>
<reference evidence="2 3" key="1">
    <citation type="journal article" date="2019" name="Nat. Med.">
        <title>A library of human gut bacterial isolates paired with longitudinal multiomics data enables mechanistic microbiome research.</title>
        <authorList>
            <person name="Poyet M."/>
            <person name="Groussin M."/>
            <person name="Gibbons S.M."/>
            <person name="Avila-Pacheco J."/>
            <person name="Jiang X."/>
            <person name="Kearney S.M."/>
            <person name="Perrotta A.R."/>
            <person name="Berdy B."/>
            <person name="Zhao S."/>
            <person name="Lieberman T.D."/>
            <person name="Swanson P.K."/>
            <person name="Smith M."/>
            <person name="Roesemann S."/>
            <person name="Alexander J.E."/>
            <person name="Rich S.A."/>
            <person name="Livny J."/>
            <person name="Vlamakis H."/>
            <person name="Clish C."/>
            <person name="Bullock K."/>
            <person name="Deik A."/>
            <person name="Scott J."/>
            <person name="Pierce K.A."/>
            <person name="Xavier R.J."/>
            <person name="Alm E.J."/>
        </authorList>
    </citation>
    <scope>NUCLEOTIDE SEQUENCE [LARGE SCALE GENOMIC DNA]</scope>
    <source>
        <strain evidence="2 3">BIOML-A41</strain>
    </source>
</reference>
<dbReference type="EMBL" id="VWGP01000011">
    <property type="protein sequence ID" value="KAA4534314.1"/>
    <property type="molecule type" value="Genomic_DNA"/>
</dbReference>
<dbReference type="AlphaFoldDB" id="A0A5M5M9M4"/>
<evidence type="ECO:0000313" key="2">
    <source>
        <dbReference type="EMBL" id="KAA4534314.1"/>
    </source>
</evidence>
<evidence type="ECO:0008006" key="4">
    <source>
        <dbReference type="Google" id="ProtNLM"/>
    </source>
</evidence>
<evidence type="ECO:0000256" key="1">
    <source>
        <dbReference type="SAM" id="SignalP"/>
    </source>
</evidence>
<accession>A0A5M5M9M4</accession>
<dbReference type="PROSITE" id="PS51257">
    <property type="entry name" value="PROKAR_LIPOPROTEIN"/>
    <property type="match status" value="1"/>
</dbReference>
<name>A0A5M5M9M4_BACOV</name>